<dbReference type="Proteomes" id="UP000504610">
    <property type="component" value="Chromosome 7"/>
</dbReference>
<dbReference type="Gene3D" id="2.40.70.10">
    <property type="entry name" value="Acid Proteases"/>
    <property type="match status" value="1"/>
</dbReference>
<dbReference type="Gene3D" id="3.10.10.10">
    <property type="entry name" value="HIV Type 1 Reverse Transcriptase, subunit A, domain 1"/>
    <property type="match status" value="1"/>
</dbReference>
<feature type="compositionally biased region" description="Polar residues" evidence="8">
    <location>
        <begin position="302"/>
        <end position="319"/>
    </location>
</feature>
<dbReference type="InterPro" id="IPR053134">
    <property type="entry name" value="RNA-dir_DNA_polymerase"/>
</dbReference>
<feature type="compositionally biased region" description="Low complexity" evidence="8">
    <location>
        <begin position="67"/>
        <end position="76"/>
    </location>
</feature>
<dbReference type="PANTHER" id="PTHR24559">
    <property type="entry name" value="TRANSPOSON TY3-I GAG-POL POLYPROTEIN"/>
    <property type="match status" value="1"/>
</dbReference>
<sequence>MVETRQQERSMAEQLEEMRLAQAKQSADLKTCSDSWDARFTKLETTIFTYFSQMSAPGKQPMEGSYSGDPHSGDSSRPPDPPDPAHTYRQRADLNTYGQDRSHGLTSRLSKISFPLFDGSELRDRIYQCDLFFGMDNTPPEQRVRLAAMHLRGKALQWHYNFMTERFGIYPSWTDYIVAISSRFSTLFDDPLAELVALKQGSDDVETFLDKFENAKTRIVLPEAHALSIFLTNLHQHLALHVRQFEPTTLAAAAKIAKLHESALAQTPIKNHRAPFNPNHKPNSFTPYKPKETTPLLPNPDPKTQNTKPTFIPRSNTDTQARKYTYQEMQDRHAKGLCMFCDEPFTPGHQMKHNRSHIYVMEGDNDDSDDEDQLQTAEITAEDLDNTTPTVSVNALSGSASFNCMRVVGQYGKKKLHILIDLGSTHNFLDVNVANALGCKLEPLAPMTVAASNGCDLTTKFKCSKFSWTVQGYTFTTEIPPIPLHCGELVLGVQWLCTLGPILWDFLNLRMEFQFQGIKHVLRAVPCEGVWGPEARLCLRGVSKSGYKVINGGNFNKLLLQQPQIALLRIREIDNSSDDNTLSDDASLSFIAAEQTDLSNDPILQQLLQSFADIFEEPVGLPPFREGFDHRVPLETGANPVNLRPYRYSSLQKDAIDSMIKDMLAQGTIQCSSSPYASPIVLVKKKDGTWHLSVDYRGLNKQTIKDKYPIPLLEDLLDELGGACFFSKLDLRAGFHQIRMTPDDVYKTAFKTHSGHYEYLVMPFGLSNAPCTFQGLMNHIFQEISRKFLLVLFDDILVYINTWEEHLQHLHEVFAILRQQQMYLKPSKCTFGATSIEYLGHIISAAGVSTDPKKIADICKWPTPSSHKQL</sequence>
<reference evidence="10" key="1">
    <citation type="journal article" date="2019" name="Database">
        <title>The radish genome database (RadishGD): an integrated information resource for radish genomics.</title>
        <authorList>
            <person name="Yu H.J."/>
            <person name="Baek S."/>
            <person name="Lee Y.J."/>
            <person name="Cho A."/>
            <person name="Mun J.H."/>
        </authorList>
    </citation>
    <scope>NUCLEOTIDE SEQUENCE [LARGE SCALE GENOMIC DNA]</scope>
    <source>
        <strain evidence="10">cv. WK10039</strain>
    </source>
</reference>
<evidence type="ECO:0000256" key="6">
    <source>
        <dbReference type="ARBA" id="ARBA00022801"/>
    </source>
</evidence>
<dbReference type="OrthoDB" id="1038541at2759"/>
<dbReference type="GO" id="GO:0004519">
    <property type="term" value="F:endonuclease activity"/>
    <property type="evidence" value="ECO:0007669"/>
    <property type="project" value="UniProtKB-KW"/>
</dbReference>
<keyword evidence="6" id="KW-0378">Hydrolase</keyword>
<evidence type="ECO:0000256" key="7">
    <source>
        <dbReference type="ARBA" id="ARBA00022918"/>
    </source>
</evidence>
<organism evidence="10 11">
    <name type="scientific">Raphanus sativus</name>
    <name type="common">Radish</name>
    <name type="synonym">Raphanus raphanistrum var. sativus</name>
    <dbReference type="NCBI Taxonomy" id="3726"/>
    <lineage>
        <taxon>Eukaryota</taxon>
        <taxon>Viridiplantae</taxon>
        <taxon>Streptophyta</taxon>
        <taxon>Embryophyta</taxon>
        <taxon>Tracheophyta</taxon>
        <taxon>Spermatophyta</taxon>
        <taxon>Magnoliopsida</taxon>
        <taxon>eudicotyledons</taxon>
        <taxon>Gunneridae</taxon>
        <taxon>Pentapetalae</taxon>
        <taxon>rosids</taxon>
        <taxon>malvids</taxon>
        <taxon>Brassicales</taxon>
        <taxon>Brassicaceae</taxon>
        <taxon>Brassiceae</taxon>
        <taxon>Raphanus</taxon>
    </lineage>
</organism>
<keyword evidence="5" id="KW-0255">Endonuclease</keyword>
<dbReference type="RefSeq" id="XP_018458093.2">
    <property type="nucleotide sequence ID" value="XM_018602591.2"/>
</dbReference>
<keyword evidence="7" id="KW-0695">RNA-directed DNA polymerase</keyword>
<protein>
    <submittedName>
        <fullName evidence="11">Uncharacterized protein LOC108828940</fullName>
    </submittedName>
</protein>
<dbReference type="InterPro" id="IPR043502">
    <property type="entry name" value="DNA/RNA_pol_sf"/>
</dbReference>
<dbReference type="FunFam" id="3.10.10.10:FF:000007">
    <property type="entry name" value="Retrovirus-related Pol polyprotein from transposon 17.6-like Protein"/>
    <property type="match status" value="1"/>
</dbReference>
<dbReference type="AlphaFoldDB" id="A0A6J0LE02"/>
<feature type="region of interest" description="Disordered" evidence="8">
    <location>
        <begin position="56"/>
        <end position="88"/>
    </location>
</feature>
<dbReference type="SUPFAM" id="SSF56672">
    <property type="entry name" value="DNA/RNA polymerases"/>
    <property type="match status" value="1"/>
</dbReference>
<keyword evidence="4" id="KW-0540">Nuclease</keyword>
<name>A0A6J0LE02_RAPSA</name>
<dbReference type="InterPro" id="IPR043128">
    <property type="entry name" value="Rev_trsase/Diguanyl_cyclase"/>
</dbReference>
<reference evidence="11" key="2">
    <citation type="submission" date="2025-08" db="UniProtKB">
        <authorList>
            <consortium name="RefSeq"/>
        </authorList>
    </citation>
    <scope>IDENTIFICATION</scope>
    <source>
        <tissue evidence="11">Leaf</tissue>
    </source>
</reference>
<evidence type="ECO:0000259" key="9">
    <source>
        <dbReference type="PROSITE" id="PS50878"/>
    </source>
</evidence>
<evidence type="ECO:0000256" key="8">
    <source>
        <dbReference type="SAM" id="MobiDB-lite"/>
    </source>
</evidence>
<evidence type="ECO:0000256" key="1">
    <source>
        <dbReference type="ARBA" id="ARBA00022670"/>
    </source>
</evidence>
<dbReference type="PROSITE" id="PS50878">
    <property type="entry name" value="RT_POL"/>
    <property type="match status" value="1"/>
</dbReference>
<dbReference type="InterPro" id="IPR021109">
    <property type="entry name" value="Peptidase_aspartic_dom_sf"/>
</dbReference>
<evidence type="ECO:0000256" key="2">
    <source>
        <dbReference type="ARBA" id="ARBA00022679"/>
    </source>
</evidence>
<evidence type="ECO:0000256" key="4">
    <source>
        <dbReference type="ARBA" id="ARBA00022722"/>
    </source>
</evidence>
<keyword evidence="10" id="KW-1185">Reference proteome</keyword>
<dbReference type="Pfam" id="PF19259">
    <property type="entry name" value="Ty3_capsid"/>
    <property type="match status" value="1"/>
</dbReference>
<dbReference type="KEGG" id="rsz:108828940"/>
<dbReference type="Pfam" id="PF00078">
    <property type="entry name" value="RVT_1"/>
    <property type="match status" value="1"/>
</dbReference>
<feature type="domain" description="Reverse transcriptase" evidence="9">
    <location>
        <begin position="664"/>
        <end position="843"/>
    </location>
</feature>
<evidence type="ECO:0000256" key="5">
    <source>
        <dbReference type="ARBA" id="ARBA00022759"/>
    </source>
</evidence>
<feature type="region of interest" description="Disordered" evidence="8">
    <location>
        <begin position="271"/>
        <end position="320"/>
    </location>
</feature>
<evidence type="ECO:0000313" key="10">
    <source>
        <dbReference type="Proteomes" id="UP000504610"/>
    </source>
</evidence>
<gene>
    <name evidence="11" type="primary">LOC108828940</name>
</gene>
<keyword evidence="3" id="KW-0548">Nucleotidyltransferase</keyword>
<keyword evidence="1" id="KW-0645">Protease</keyword>
<dbReference type="GO" id="GO:0003964">
    <property type="term" value="F:RNA-directed DNA polymerase activity"/>
    <property type="evidence" value="ECO:0007669"/>
    <property type="project" value="UniProtKB-KW"/>
</dbReference>
<keyword evidence="2" id="KW-0808">Transferase</keyword>
<dbReference type="PANTHER" id="PTHR24559:SF450">
    <property type="entry name" value="RNA-DIRECTED DNA POLYMERASE HOMOLOG"/>
    <property type="match status" value="1"/>
</dbReference>
<evidence type="ECO:0000256" key="3">
    <source>
        <dbReference type="ARBA" id="ARBA00022695"/>
    </source>
</evidence>
<dbReference type="Pfam" id="PF08284">
    <property type="entry name" value="RVP_2"/>
    <property type="match status" value="1"/>
</dbReference>
<dbReference type="CDD" id="cd01647">
    <property type="entry name" value="RT_LTR"/>
    <property type="match status" value="1"/>
</dbReference>
<accession>A0A6J0LE02</accession>
<evidence type="ECO:0000313" key="11">
    <source>
        <dbReference type="RefSeq" id="XP_018458093.2"/>
    </source>
</evidence>
<dbReference type="Gene3D" id="3.30.70.270">
    <property type="match status" value="1"/>
</dbReference>
<dbReference type="InterPro" id="IPR045358">
    <property type="entry name" value="Ty3_capsid"/>
</dbReference>
<dbReference type="InterPro" id="IPR000477">
    <property type="entry name" value="RT_dom"/>
</dbReference>
<dbReference type="GO" id="GO:0006508">
    <property type="term" value="P:proteolysis"/>
    <property type="evidence" value="ECO:0007669"/>
    <property type="project" value="UniProtKB-KW"/>
</dbReference>
<dbReference type="CDD" id="cd00303">
    <property type="entry name" value="retropepsin_like"/>
    <property type="match status" value="1"/>
</dbReference>
<dbReference type="GeneID" id="108828940"/>
<proteinExistence type="predicted"/>
<dbReference type="GO" id="GO:0008233">
    <property type="term" value="F:peptidase activity"/>
    <property type="evidence" value="ECO:0007669"/>
    <property type="project" value="UniProtKB-KW"/>
</dbReference>